<organism evidence="1 2">
    <name type="scientific">Acaulospora colombiana</name>
    <dbReference type="NCBI Taxonomy" id="27376"/>
    <lineage>
        <taxon>Eukaryota</taxon>
        <taxon>Fungi</taxon>
        <taxon>Fungi incertae sedis</taxon>
        <taxon>Mucoromycota</taxon>
        <taxon>Glomeromycotina</taxon>
        <taxon>Glomeromycetes</taxon>
        <taxon>Diversisporales</taxon>
        <taxon>Acaulosporaceae</taxon>
        <taxon>Acaulospora</taxon>
    </lineage>
</organism>
<gene>
    <name evidence="1" type="ORF">ACOLOM_LOCUS7139</name>
</gene>
<name>A0ACA9MWZ4_9GLOM</name>
<dbReference type="EMBL" id="CAJVPT010015896">
    <property type="protein sequence ID" value="CAG8614955.1"/>
    <property type="molecule type" value="Genomic_DNA"/>
</dbReference>
<keyword evidence="2" id="KW-1185">Reference proteome</keyword>
<evidence type="ECO:0000313" key="2">
    <source>
        <dbReference type="Proteomes" id="UP000789525"/>
    </source>
</evidence>
<comment type="caution">
    <text evidence="1">The sequence shown here is derived from an EMBL/GenBank/DDBJ whole genome shotgun (WGS) entry which is preliminary data.</text>
</comment>
<dbReference type="Proteomes" id="UP000789525">
    <property type="component" value="Unassembled WGS sequence"/>
</dbReference>
<accession>A0ACA9MWZ4</accession>
<evidence type="ECO:0000313" key="1">
    <source>
        <dbReference type="EMBL" id="CAG8614955.1"/>
    </source>
</evidence>
<proteinExistence type="predicted"/>
<reference evidence="1" key="1">
    <citation type="submission" date="2021-06" db="EMBL/GenBank/DDBJ databases">
        <authorList>
            <person name="Kallberg Y."/>
            <person name="Tangrot J."/>
            <person name="Rosling A."/>
        </authorList>
    </citation>
    <scope>NUCLEOTIDE SEQUENCE</scope>
    <source>
        <strain evidence="1">CL356</strain>
    </source>
</reference>
<feature type="non-terminal residue" evidence="1">
    <location>
        <position position="1"/>
    </location>
</feature>
<protein>
    <submittedName>
        <fullName evidence="1">4072_t:CDS:1</fullName>
    </submittedName>
</protein>
<sequence length="89" mass="10314">AHTEETGLDPWIMSETPEPPQIEKTDNCLSQDCVIKIFQVSEEKSSIHEANIEWILKNFRSLQRQRKIGVLRDASVLTWRVIYTSTVVE</sequence>